<dbReference type="Pfam" id="PF04055">
    <property type="entry name" value="Radical_SAM"/>
    <property type="match status" value="1"/>
</dbReference>
<keyword evidence="5" id="KW-0408">Iron</keyword>
<dbReference type="RefSeq" id="WP_267927265.1">
    <property type="nucleotide sequence ID" value="NZ_AP024233.1"/>
</dbReference>
<feature type="domain" description="Radical SAM core" evidence="7">
    <location>
        <begin position="58"/>
        <end position="296"/>
    </location>
</feature>
<dbReference type="SMART" id="SM00729">
    <property type="entry name" value="Elp3"/>
    <property type="match status" value="1"/>
</dbReference>
<name>A0A915XJN2_9BACT</name>
<accession>A0A915XJN2</accession>
<evidence type="ECO:0000313" key="8">
    <source>
        <dbReference type="EMBL" id="BCO10540.1"/>
    </source>
</evidence>
<dbReference type="InterPro" id="IPR007197">
    <property type="entry name" value="rSAM"/>
</dbReference>
<proteinExistence type="predicted"/>
<gene>
    <name evidence="8" type="ORF">GF1_29160</name>
</gene>
<dbReference type="GO" id="GO:0046872">
    <property type="term" value="F:metal ion binding"/>
    <property type="evidence" value="ECO:0007669"/>
    <property type="project" value="UniProtKB-KW"/>
</dbReference>
<dbReference type="InterPro" id="IPR023404">
    <property type="entry name" value="rSAM_horseshoe"/>
</dbReference>
<evidence type="ECO:0000259" key="7">
    <source>
        <dbReference type="PROSITE" id="PS51918"/>
    </source>
</evidence>
<dbReference type="InterPro" id="IPR058240">
    <property type="entry name" value="rSAM_sf"/>
</dbReference>
<dbReference type="SFLD" id="SFLDS00029">
    <property type="entry name" value="Radical_SAM"/>
    <property type="match status" value="1"/>
</dbReference>
<keyword evidence="9" id="KW-1185">Reference proteome</keyword>
<dbReference type="SFLD" id="SFLDG01082">
    <property type="entry name" value="B12-binding_domain_containing"/>
    <property type="match status" value="1"/>
</dbReference>
<keyword evidence="3" id="KW-0949">S-adenosyl-L-methionine</keyword>
<dbReference type="SFLD" id="SFLDG01086">
    <property type="entry name" value="elongater_protein-like"/>
    <property type="match status" value="1"/>
</dbReference>
<evidence type="ECO:0000256" key="6">
    <source>
        <dbReference type="ARBA" id="ARBA00023014"/>
    </source>
</evidence>
<dbReference type="InterPro" id="IPR006638">
    <property type="entry name" value="Elp3/MiaA/NifB-like_rSAM"/>
</dbReference>
<dbReference type="Proteomes" id="UP001063350">
    <property type="component" value="Chromosome"/>
</dbReference>
<keyword evidence="6" id="KW-0411">Iron-sulfur</keyword>
<dbReference type="NCBIfam" id="TIGR01212">
    <property type="entry name" value="TIGR01212 family radical SAM protein"/>
    <property type="match status" value="1"/>
</dbReference>
<protein>
    <submittedName>
        <fullName evidence="8">TIGR01212 family radical SAM protein</fullName>
    </submittedName>
</protein>
<dbReference type="SFLD" id="SFLDG01091">
    <property type="entry name" value="uncharacterized_CHP01210-like"/>
    <property type="match status" value="1"/>
</dbReference>
<organism evidence="8 9">
    <name type="scientific">Desulfolithobacter dissulfuricans</name>
    <dbReference type="NCBI Taxonomy" id="2795293"/>
    <lineage>
        <taxon>Bacteria</taxon>
        <taxon>Pseudomonadati</taxon>
        <taxon>Thermodesulfobacteriota</taxon>
        <taxon>Desulfobulbia</taxon>
        <taxon>Desulfobulbales</taxon>
        <taxon>Desulfobulbaceae</taxon>
        <taxon>Desulfolithobacter</taxon>
    </lineage>
</organism>
<evidence type="ECO:0000256" key="1">
    <source>
        <dbReference type="ARBA" id="ARBA00001966"/>
    </source>
</evidence>
<evidence type="ECO:0000313" key="9">
    <source>
        <dbReference type="Proteomes" id="UP001063350"/>
    </source>
</evidence>
<dbReference type="AlphaFoldDB" id="A0A915XJN2"/>
<dbReference type="Gene3D" id="3.80.30.20">
    <property type="entry name" value="tm_1862 like domain"/>
    <property type="match status" value="1"/>
</dbReference>
<dbReference type="InterPro" id="IPR005911">
    <property type="entry name" value="YhcC-like"/>
</dbReference>
<dbReference type="InterPro" id="IPR032432">
    <property type="entry name" value="Radical_SAM_C"/>
</dbReference>
<dbReference type="PROSITE" id="PS51918">
    <property type="entry name" value="RADICAL_SAM"/>
    <property type="match status" value="1"/>
</dbReference>
<dbReference type="PANTHER" id="PTHR11135:SF1">
    <property type="entry name" value="PROTEIN YHCC"/>
    <property type="match status" value="1"/>
</dbReference>
<sequence>MAVSSAAPVPVSAITSGCELDGGVTRQTGAGGNTEPVSGSLDFPGPLINTFSRHYRYRYGQPVGKIPLHTGHPCPNRARGGCIFCLADSFTPNYLHAVDPIEIQIARGSRYLLRDRFRLYFGYFQQETCTALPLDRLLPMLEQVLGVEDCVGLILSTRPDAVADGLVRALADLARQSGREILVELGLQSVHERSLQLLNRNHGVECYFEAAHRIRSVGLGLGVHLIMGIPGESRADMMATVDTVCAHGLDAIKLHHLQVIRHTPLHAMHRAAPIPLFDAPAYIELLTEILPRIPPGVVIHRLWSRSHLHLLIGPRWDVPPPRLTRMLHRALAEKGVYQGSRISS</sequence>
<dbReference type="EMBL" id="AP024233">
    <property type="protein sequence ID" value="BCO10540.1"/>
    <property type="molecule type" value="Genomic_DNA"/>
</dbReference>
<dbReference type="Pfam" id="PF16199">
    <property type="entry name" value="Radical_SAM_C"/>
    <property type="match status" value="1"/>
</dbReference>
<dbReference type="KEGG" id="ddu:GF1_29160"/>
<evidence type="ECO:0000256" key="3">
    <source>
        <dbReference type="ARBA" id="ARBA00022691"/>
    </source>
</evidence>
<dbReference type="PANTHER" id="PTHR11135">
    <property type="entry name" value="HISTONE ACETYLTRANSFERASE-RELATED"/>
    <property type="match status" value="1"/>
</dbReference>
<dbReference type="InterPro" id="IPR039661">
    <property type="entry name" value="ELP3"/>
</dbReference>
<keyword evidence="2" id="KW-0004">4Fe-4S</keyword>
<dbReference type="GO" id="GO:0051539">
    <property type="term" value="F:4 iron, 4 sulfur cluster binding"/>
    <property type="evidence" value="ECO:0007669"/>
    <property type="project" value="UniProtKB-KW"/>
</dbReference>
<dbReference type="SUPFAM" id="SSF102114">
    <property type="entry name" value="Radical SAM enzymes"/>
    <property type="match status" value="1"/>
</dbReference>
<evidence type="ECO:0000256" key="2">
    <source>
        <dbReference type="ARBA" id="ARBA00022485"/>
    </source>
</evidence>
<reference evidence="8" key="1">
    <citation type="submission" date="2020-12" db="EMBL/GenBank/DDBJ databases">
        <title>Desulfobium dissulfuricans gen. nov., sp. nov., a novel mesophilic, sulfate-reducing bacterium isolated from a deep-sea hydrothermal vent.</title>
        <authorList>
            <person name="Hashimoto Y."/>
            <person name="Tame A."/>
            <person name="Sawayama S."/>
            <person name="Miyazaki J."/>
            <person name="Takai K."/>
            <person name="Nakagawa S."/>
        </authorList>
    </citation>
    <scope>NUCLEOTIDE SEQUENCE</scope>
    <source>
        <strain evidence="8">GF1</strain>
    </source>
</reference>
<evidence type="ECO:0000256" key="5">
    <source>
        <dbReference type="ARBA" id="ARBA00023004"/>
    </source>
</evidence>
<evidence type="ECO:0000256" key="4">
    <source>
        <dbReference type="ARBA" id="ARBA00022723"/>
    </source>
</evidence>
<comment type="cofactor">
    <cofactor evidence="1">
        <name>[4Fe-4S] cluster</name>
        <dbReference type="ChEBI" id="CHEBI:49883"/>
    </cofactor>
</comment>
<dbReference type="GO" id="GO:0003824">
    <property type="term" value="F:catalytic activity"/>
    <property type="evidence" value="ECO:0007669"/>
    <property type="project" value="InterPro"/>
</dbReference>
<keyword evidence="4" id="KW-0479">Metal-binding</keyword>